<dbReference type="Gene3D" id="1.10.630.10">
    <property type="entry name" value="Cytochrome P450"/>
    <property type="match status" value="1"/>
</dbReference>
<feature type="region of interest" description="Disordered" evidence="2">
    <location>
        <begin position="411"/>
        <end position="454"/>
    </location>
</feature>
<dbReference type="PANTHER" id="PTHR46696:SF1">
    <property type="entry name" value="CYTOCHROME P450 YJIB-RELATED"/>
    <property type="match status" value="1"/>
</dbReference>
<dbReference type="SUPFAM" id="SSF48264">
    <property type="entry name" value="Cytochrome P450"/>
    <property type="match status" value="1"/>
</dbReference>
<evidence type="ECO:0000256" key="1">
    <source>
        <dbReference type="ARBA" id="ARBA00010617"/>
    </source>
</evidence>
<dbReference type="GO" id="GO:0004497">
    <property type="term" value="F:monooxygenase activity"/>
    <property type="evidence" value="ECO:0007669"/>
    <property type="project" value="InterPro"/>
</dbReference>
<dbReference type="GO" id="GO:0016705">
    <property type="term" value="F:oxidoreductase activity, acting on paired donors, with incorporation or reduction of molecular oxygen"/>
    <property type="evidence" value="ECO:0007669"/>
    <property type="project" value="InterPro"/>
</dbReference>
<accession>A0A918GLK8</accession>
<gene>
    <name evidence="3" type="ORF">GCM10010238_40480</name>
</gene>
<name>A0A918GLK8_STRGD</name>
<dbReference type="GO" id="GO:0005506">
    <property type="term" value="F:iron ion binding"/>
    <property type="evidence" value="ECO:0007669"/>
    <property type="project" value="InterPro"/>
</dbReference>
<dbReference type="InterPro" id="IPR036396">
    <property type="entry name" value="Cyt_P450_sf"/>
</dbReference>
<protein>
    <submittedName>
        <fullName evidence="3">Cytochrome P450</fullName>
    </submittedName>
</protein>
<evidence type="ECO:0000256" key="2">
    <source>
        <dbReference type="SAM" id="MobiDB-lite"/>
    </source>
</evidence>
<feature type="compositionally biased region" description="Low complexity" evidence="2">
    <location>
        <begin position="415"/>
        <end position="428"/>
    </location>
</feature>
<dbReference type="AlphaFoldDB" id="A0A918GLK8"/>
<organism evidence="3 4">
    <name type="scientific">Streptomyces griseoviridis</name>
    <dbReference type="NCBI Taxonomy" id="45398"/>
    <lineage>
        <taxon>Bacteria</taxon>
        <taxon>Bacillati</taxon>
        <taxon>Actinomycetota</taxon>
        <taxon>Actinomycetes</taxon>
        <taxon>Kitasatosporales</taxon>
        <taxon>Streptomycetaceae</taxon>
        <taxon>Streptomyces</taxon>
    </lineage>
</organism>
<proteinExistence type="inferred from homology"/>
<reference evidence="3" key="1">
    <citation type="journal article" date="2014" name="Int. J. Syst. Evol. Microbiol.">
        <title>Complete genome sequence of Corynebacterium casei LMG S-19264T (=DSM 44701T), isolated from a smear-ripened cheese.</title>
        <authorList>
            <consortium name="US DOE Joint Genome Institute (JGI-PGF)"/>
            <person name="Walter F."/>
            <person name="Albersmeier A."/>
            <person name="Kalinowski J."/>
            <person name="Ruckert C."/>
        </authorList>
    </citation>
    <scope>NUCLEOTIDE SEQUENCE</scope>
    <source>
        <strain evidence="3">JCM 4234</strain>
    </source>
</reference>
<dbReference type="GO" id="GO:0020037">
    <property type="term" value="F:heme binding"/>
    <property type="evidence" value="ECO:0007669"/>
    <property type="project" value="InterPro"/>
</dbReference>
<sequence length="462" mass="49828">MDPRPTPAPVPVPPPGCPAHGSGARVPLYGPEFAADPEAYYAYLRHYGPAAPVELAPGVEATLVTDYTAALQLLNDSVSFRKDARRWRAFNEGEVGPDSPVVPLLAYRPNCMFADGADHVRLRQAVTDSMARVDVRRLSRSTEQISGYLISQFAARGSADLVGDYAKQLPLFVFNELFGCPAGIGDRVLFGISGMFDGVNAEKATEVLFGAVGELVALKRAQPGDDVTSHLMRHDAGLSDEEMVHQLALLLGAGAEPLRNLLGNTLHRLLTHERYAREGGLVEEALDDTLWENPPMSNYAPHYPVRDMEFAGRDLRAGDLVMVSFAAANGGAGQGHSRRAGGHRAHLAWSAGPHACPSKDPARHITVAAIDHLFNQLPDIGLAVPEDSLTWRPGPFNRALATLPARFTPVRPERTAAAAPDTPAQAALESRRPAAPPRPADAPEQRPERGGLWSSFLTWLTK</sequence>
<dbReference type="PANTHER" id="PTHR46696">
    <property type="entry name" value="P450, PUTATIVE (EUROFUNG)-RELATED"/>
    <property type="match status" value="1"/>
</dbReference>
<reference evidence="3" key="2">
    <citation type="submission" date="2020-09" db="EMBL/GenBank/DDBJ databases">
        <authorList>
            <person name="Sun Q."/>
            <person name="Ohkuma M."/>
        </authorList>
    </citation>
    <scope>NUCLEOTIDE SEQUENCE</scope>
    <source>
        <strain evidence="3">JCM 4234</strain>
    </source>
</reference>
<dbReference type="EMBL" id="BMSL01000011">
    <property type="protein sequence ID" value="GGS46618.1"/>
    <property type="molecule type" value="Genomic_DNA"/>
</dbReference>
<dbReference type="CDD" id="cd20623">
    <property type="entry name" value="CYP_unk"/>
    <property type="match status" value="1"/>
</dbReference>
<evidence type="ECO:0000313" key="4">
    <source>
        <dbReference type="Proteomes" id="UP000653493"/>
    </source>
</evidence>
<dbReference type="InterPro" id="IPR002397">
    <property type="entry name" value="Cyt_P450_B"/>
</dbReference>
<comment type="similarity">
    <text evidence="1">Belongs to the cytochrome P450 family.</text>
</comment>
<comment type="caution">
    <text evidence="3">The sequence shown here is derived from an EMBL/GenBank/DDBJ whole genome shotgun (WGS) entry which is preliminary data.</text>
</comment>
<evidence type="ECO:0000313" key="3">
    <source>
        <dbReference type="EMBL" id="GGS46618.1"/>
    </source>
</evidence>
<dbReference type="PRINTS" id="PR00359">
    <property type="entry name" value="BP450"/>
</dbReference>
<dbReference type="Proteomes" id="UP000653493">
    <property type="component" value="Unassembled WGS sequence"/>
</dbReference>
<keyword evidence="4" id="KW-1185">Reference proteome</keyword>